<evidence type="ECO:0000313" key="1">
    <source>
        <dbReference type="EMBL" id="OXV07549.1"/>
    </source>
</evidence>
<reference evidence="1 2" key="1">
    <citation type="journal article" date="2015" name="Environ. Microbiol.">
        <title>Metagenome sequence of Elaphomyces granulatus from sporocarp tissue reveals Ascomycota ectomycorrhizal fingerprints of genome expansion and a Proteobacteria-rich microbiome.</title>
        <authorList>
            <person name="Quandt C.A."/>
            <person name="Kohler A."/>
            <person name="Hesse C.N."/>
            <person name="Sharpton T.J."/>
            <person name="Martin F."/>
            <person name="Spatafora J.W."/>
        </authorList>
    </citation>
    <scope>NUCLEOTIDE SEQUENCE [LARGE SCALE GENOMIC DNA]</scope>
    <source>
        <strain evidence="1 2">OSC145934</strain>
    </source>
</reference>
<proteinExistence type="predicted"/>
<name>A0A232LTT4_9EURO</name>
<dbReference type="EMBL" id="NPHW01004748">
    <property type="protein sequence ID" value="OXV07549.1"/>
    <property type="molecule type" value="Genomic_DNA"/>
</dbReference>
<evidence type="ECO:0008006" key="3">
    <source>
        <dbReference type="Google" id="ProtNLM"/>
    </source>
</evidence>
<evidence type="ECO:0000313" key="2">
    <source>
        <dbReference type="Proteomes" id="UP000243515"/>
    </source>
</evidence>
<dbReference type="OrthoDB" id="3943081at2759"/>
<dbReference type="Proteomes" id="UP000243515">
    <property type="component" value="Unassembled WGS sequence"/>
</dbReference>
<protein>
    <recommendedName>
        <fullName evidence="3">Reverse transcriptase Ty1/copia-type domain-containing protein</fullName>
    </recommendedName>
</protein>
<accession>A0A232LTT4</accession>
<dbReference type="AlphaFoldDB" id="A0A232LTT4"/>
<sequence length="92" mass="10868">MKDLGELKWFLGMHIIRDRSTRRFWLLQLSYIEKVANKFISDLSRYPEIPITEEELLPLPAEEEVEETSRISYQRKTAQIQPTARAVSPRCC</sequence>
<comment type="caution">
    <text evidence="1">The sequence shown here is derived from an EMBL/GenBank/DDBJ whole genome shotgun (WGS) entry which is preliminary data.</text>
</comment>
<keyword evidence="2" id="KW-1185">Reference proteome</keyword>
<gene>
    <name evidence="1" type="ORF">Egran_04686</name>
</gene>
<organism evidence="1 2">
    <name type="scientific">Elaphomyces granulatus</name>
    <dbReference type="NCBI Taxonomy" id="519963"/>
    <lineage>
        <taxon>Eukaryota</taxon>
        <taxon>Fungi</taxon>
        <taxon>Dikarya</taxon>
        <taxon>Ascomycota</taxon>
        <taxon>Pezizomycotina</taxon>
        <taxon>Eurotiomycetes</taxon>
        <taxon>Eurotiomycetidae</taxon>
        <taxon>Eurotiales</taxon>
        <taxon>Elaphomycetaceae</taxon>
        <taxon>Elaphomyces</taxon>
    </lineage>
</organism>